<dbReference type="Proteomes" id="UP000295134">
    <property type="component" value="Plasmid pArsFIN10"/>
</dbReference>
<dbReference type="InterPro" id="IPR053925">
    <property type="entry name" value="RecX_HTH_3rd"/>
</dbReference>
<evidence type="ECO:0000259" key="7">
    <source>
        <dbReference type="Pfam" id="PF21981"/>
    </source>
</evidence>
<feature type="domain" description="RecX third three-helical" evidence="7">
    <location>
        <begin position="100"/>
        <end position="142"/>
    </location>
</feature>
<evidence type="ECO:0000313" key="9">
    <source>
        <dbReference type="EMBL" id="QBY46750.1"/>
    </source>
</evidence>
<evidence type="ECO:0000313" key="11">
    <source>
        <dbReference type="Proteomes" id="UP000295134"/>
    </source>
</evidence>
<dbReference type="KEGG" id="ans:ArsFIN_53020"/>
<geneLocation type="plasmid" evidence="9">
    <name>pArsFIN10</name>
</geneLocation>
<accession>A0A4P7L2A9</accession>
<geneLocation type="plasmid" evidence="11">
    <name>parsfin9</name>
</geneLocation>
<comment type="similarity">
    <text evidence="2 5">Belongs to the RecX family.</text>
</comment>
<evidence type="ECO:0000256" key="1">
    <source>
        <dbReference type="ARBA" id="ARBA00004496"/>
    </source>
</evidence>
<keyword evidence="4 5" id="KW-0963">Cytoplasm</keyword>
<proteinExistence type="inferred from homology"/>
<dbReference type="HAMAP" id="MF_01114">
    <property type="entry name" value="RecX"/>
    <property type="match status" value="1"/>
</dbReference>
<evidence type="ECO:0000313" key="12">
    <source>
        <dbReference type="Proteomes" id="UP001177592"/>
    </source>
</evidence>
<dbReference type="InterPro" id="IPR003783">
    <property type="entry name" value="Regulatory_RecX"/>
</dbReference>
<dbReference type="AlphaFoldDB" id="A0A4P7L2A9"/>
<evidence type="ECO:0000313" key="10">
    <source>
        <dbReference type="EMBL" id="WGM08812.1"/>
    </source>
</evidence>
<reference evidence="8 11" key="1">
    <citation type="submission" date="2019-03" db="EMBL/GenBank/DDBJ databases">
        <title>Long-read sequencing reveals hyperdense prophage content in a complex bacterial symbiont genome.</title>
        <authorList>
            <person name="Frost C.L."/>
            <person name="Siozios S."/>
            <person name="Nadal-Jimenez P."/>
            <person name="Brockhurst M.A."/>
            <person name="King K.C."/>
            <person name="Darby A.C."/>
            <person name="Hurst G.D.D."/>
        </authorList>
    </citation>
    <scope>NUCLEOTIDE SEQUENCE [LARGE SCALE GENOMIC DNA]</scope>
    <source>
        <strain evidence="8 11">FIN</strain>
        <plasmid evidence="11">parsfin10</plasmid>
        <plasmid evidence="9">pArsFIN10</plasmid>
        <plasmid evidence="8">pArsFIN9</plasmid>
        <plasmid evidence="11">parsfin9</plasmid>
    </source>
</reference>
<comment type="subcellular location">
    <subcellularLocation>
        <location evidence="1 5">Cytoplasm</location>
    </subcellularLocation>
</comment>
<keyword evidence="12" id="KW-1185">Reference proteome</keyword>
<feature type="domain" description="RecX second three-helical" evidence="6">
    <location>
        <begin position="62"/>
        <end position="90"/>
    </location>
</feature>
<dbReference type="RefSeq" id="WP_026823894.1">
    <property type="nucleotide sequence ID" value="NZ_CP038621.1"/>
</dbReference>
<dbReference type="GO" id="GO:0005737">
    <property type="term" value="C:cytoplasm"/>
    <property type="evidence" value="ECO:0007669"/>
    <property type="project" value="UniProtKB-SubCell"/>
</dbReference>
<dbReference type="EMBL" id="CP038622">
    <property type="protein sequence ID" value="QBY46750.1"/>
    <property type="molecule type" value="Genomic_DNA"/>
</dbReference>
<dbReference type="PANTHER" id="PTHR33602">
    <property type="entry name" value="REGULATORY PROTEIN RECX FAMILY PROTEIN"/>
    <property type="match status" value="1"/>
</dbReference>
<evidence type="ECO:0000259" key="6">
    <source>
        <dbReference type="Pfam" id="PF02631"/>
    </source>
</evidence>
<dbReference type="Proteomes" id="UP000295134">
    <property type="component" value="Plasmid pArsFIN9"/>
</dbReference>
<protein>
    <recommendedName>
        <fullName evidence="3 5">Regulatory protein RecX</fullName>
    </recommendedName>
</protein>
<dbReference type="Pfam" id="PF02631">
    <property type="entry name" value="RecX_HTH2"/>
    <property type="match status" value="1"/>
</dbReference>
<dbReference type="PANTHER" id="PTHR33602:SF1">
    <property type="entry name" value="REGULATORY PROTEIN RECX FAMILY PROTEIN"/>
    <property type="match status" value="1"/>
</dbReference>
<name>A0A4P7L2A9_9GAMM</name>
<dbReference type="KEGG" id="ans:ArsFIN_53610"/>
<dbReference type="Proteomes" id="UP001177592">
    <property type="component" value="Plasmid paNv_CAN8"/>
</dbReference>
<dbReference type="GeneID" id="39751508"/>
<organism evidence="8 11">
    <name type="scientific">Arsenophonus nasoniae</name>
    <name type="common">son-killer infecting Nasonia vitripennis</name>
    <dbReference type="NCBI Taxonomy" id="638"/>
    <lineage>
        <taxon>Bacteria</taxon>
        <taxon>Pseudomonadati</taxon>
        <taxon>Pseudomonadota</taxon>
        <taxon>Gammaproteobacteria</taxon>
        <taxon>Enterobacterales</taxon>
        <taxon>Morganellaceae</taxon>
        <taxon>Arsenophonus</taxon>
    </lineage>
</organism>
<geneLocation type="plasmid" evidence="11">
    <name>parsfin10</name>
</geneLocation>
<evidence type="ECO:0000256" key="2">
    <source>
        <dbReference type="ARBA" id="ARBA00009695"/>
    </source>
</evidence>
<dbReference type="GO" id="GO:0006282">
    <property type="term" value="P:regulation of DNA repair"/>
    <property type="evidence" value="ECO:0007669"/>
    <property type="project" value="UniProtKB-UniRule"/>
</dbReference>
<dbReference type="Pfam" id="PF21981">
    <property type="entry name" value="RecX_HTH3"/>
    <property type="match status" value="1"/>
</dbReference>
<comment type="function">
    <text evidence="5">Modulates RecA activity.</text>
</comment>
<evidence type="ECO:0000256" key="4">
    <source>
        <dbReference type="ARBA" id="ARBA00022490"/>
    </source>
</evidence>
<reference evidence="10" key="2">
    <citation type="submission" date="2023-04" db="EMBL/GenBank/DDBJ databases">
        <title>Genome dynamics across the evolutionary transition to endosymbiosis.</title>
        <authorList>
            <person name="Siozios S."/>
            <person name="Nadal-Jimenez P."/>
            <person name="Azagi T."/>
            <person name="Sprong H."/>
            <person name="Frost C.L."/>
            <person name="Parratt S.R."/>
            <person name="Taylor G."/>
            <person name="Brettell L."/>
            <person name="Lew K.C."/>
            <person name="Croft L."/>
            <person name="King K.C."/>
            <person name="Brockhurst M.A."/>
            <person name="Hypsa V."/>
            <person name="Novakova E."/>
            <person name="Darby A.C."/>
            <person name="Hurst G.D.D."/>
        </authorList>
    </citation>
    <scope>NUCLEOTIDE SEQUENCE</scope>
    <source>
        <strain evidence="10">ANv_CAN</strain>
        <plasmid evidence="10">paNv_CAN8</plasmid>
    </source>
</reference>
<geneLocation type="plasmid" evidence="8">
    <name>pArsFIN9</name>
</geneLocation>
<dbReference type="Gene3D" id="1.10.10.10">
    <property type="entry name" value="Winged helix-like DNA-binding domain superfamily/Winged helix DNA-binding domain"/>
    <property type="match status" value="2"/>
</dbReference>
<evidence type="ECO:0000256" key="3">
    <source>
        <dbReference type="ARBA" id="ARBA00018111"/>
    </source>
</evidence>
<evidence type="ECO:0000313" key="8">
    <source>
        <dbReference type="EMBL" id="QBY46691.1"/>
    </source>
</evidence>
<keyword evidence="8" id="KW-0614">Plasmid</keyword>
<evidence type="ECO:0000256" key="5">
    <source>
        <dbReference type="HAMAP-Rule" id="MF_01114"/>
    </source>
</evidence>
<sequence length="144" mass="17070">MSENELYDYAITLLAKKDYSSGSLRRLLSKLTEKEEYVDCVVRRLSDNHYLNDTQLINNLIDKHIKKRHGPTRIKQEIRQKGFPQELIEQKIEESGIDWYSMAKEARIKKFSDTPPAEQKEKAKQIRYLQYKGFSMDMIFEAFS</sequence>
<dbReference type="InterPro" id="IPR053924">
    <property type="entry name" value="RecX_HTH_2nd"/>
</dbReference>
<gene>
    <name evidence="8" type="primary">recX_2</name>
    <name evidence="5" type="synonym">recX</name>
    <name evidence="9" type="synonym">recX_3</name>
    <name evidence="8" type="ORF">ArsFIN_53020</name>
    <name evidence="9" type="ORF">ArsFIN_53610</name>
    <name evidence="10" type="ORF">QE258_25965</name>
</gene>
<geneLocation type="plasmid" evidence="10 12">
    <name>paNv_CAN8</name>
</geneLocation>
<dbReference type="EMBL" id="CP123531">
    <property type="protein sequence ID" value="WGM08812.1"/>
    <property type="molecule type" value="Genomic_DNA"/>
</dbReference>
<dbReference type="InterPro" id="IPR036388">
    <property type="entry name" value="WH-like_DNA-bd_sf"/>
</dbReference>
<dbReference type="EMBL" id="CP038621">
    <property type="protein sequence ID" value="QBY46691.1"/>
    <property type="molecule type" value="Genomic_DNA"/>
</dbReference>